<dbReference type="InterPro" id="IPR017871">
    <property type="entry name" value="ABC_transporter-like_CS"/>
</dbReference>
<dbReference type="InterPro" id="IPR003439">
    <property type="entry name" value="ABC_transporter-like_ATP-bd"/>
</dbReference>
<proteinExistence type="inferred from homology"/>
<dbReference type="Proteomes" id="UP001300261">
    <property type="component" value="Unassembled WGS sequence"/>
</dbReference>
<dbReference type="GO" id="GO:0005524">
    <property type="term" value="F:ATP binding"/>
    <property type="evidence" value="ECO:0007669"/>
    <property type="project" value="UniProtKB-KW"/>
</dbReference>
<dbReference type="SUPFAM" id="SSF52540">
    <property type="entry name" value="P-loop containing nucleoside triphosphate hydrolases"/>
    <property type="match status" value="2"/>
</dbReference>
<dbReference type="Pfam" id="PF00005">
    <property type="entry name" value="ABC_tran"/>
    <property type="match status" value="2"/>
</dbReference>
<dbReference type="EMBL" id="JAPEVI010000002">
    <property type="protein sequence ID" value="MCX2721524.1"/>
    <property type="molecule type" value="Genomic_DNA"/>
</dbReference>
<dbReference type="PANTHER" id="PTHR43790">
    <property type="entry name" value="CARBOHYDRATE TRANSPORT ATP-BINDING PROTEIN MG119-RELATED"/>
    <property type="match status" value="1"/>
</dbReference>
<keyword evidence="2" id="KW-0813">Transport</keyword>
<evidence type="ECO:0000313" key="8">
    <source>
        <dbReference type="EMBL" id="MCX2721524.1"/>
    </source>
</evidence>
<dbReference type="SMART" id="SM00382">
    <property type="entry name" value="AAA"/>
    <property type="match status" value="2"/>
</dbReference>
<evidence type="ECO:0000256" key="4">
    <source>
        <dbReference type="ARBA" id="ARBA00022737"/>
    </source>
</evidence>
<comment type="similarity">
    <text evidence="1">Belongs to the ABC transporter superfamily.</text>
</comment>
<keyword evidence="4" id="KW-0677">Repeat</keyword>
<evidence type="ECO:0000256" key="5">
    <source>
        <dbReference type="ARBA" id="ARBA00022741"/>
    </source>
</evidence>
<reference evidence="8 9" key="1">
    <citation type="journal article" date="2016" name="Int. J. Syst. Evol. Microbiol.">
        <title>Labrenzia salina sp. nov., isolated from the rhizosphere of the halophyte Arthrocnemum macrostachyum.</title>
        <authorList>
            <person name="Camacho M."/>
            <person name="Redondo-Gomez S."/>
            <person name="Rodriguez-Llorente I."/>
            <person name="Rohde M."/>
            <person name="Sproer C."/>
            <person name="Schumann P."/>
            <person name="Klenk H.P."/>
            <person name="Montero-Calasanz M.D.C."/>
        </authorList>
    </citation>
    <scope>NUCLEOTIDE SEQUENCE [LARGE SCALE GENOMIC DNA]</scope>
    <source>
        <strain evidence="8 9">DSM 29163</strain>
    </source>
</reference>
<dbReference type="PROSITE" id="PS50893">
    <property type="entry name" value="ABC_TRANSPORTER_2"/>
    <property type="match status" value="2"/>
</dbReference>
<dbReference type="CDD" id="cd03216">
    <property type="entry name" value="ABC_Carb_Monos_I"/>
    <property type="match status" value="1"/>
</dbReference>
<gene>
    <name evidence="8" type="ORF">ON753_03760</name>
</gene>
<dbReference type="InterPro" id="IPR027417">
    <property type="entry name" value="P-loop_NTPase"/>
</dbReference>
<accession>A0ABT3QX60</accession>
<dbReference type="PANTHER" id="PTHR43790:SF9">
    <property type="entry name" value="GALACTOFURANOSE TRANSPORTER ATP-BINDING PROTEIN YTFR"/>
    <property type="match status" value="1"/>
</dbReference>
<sequence>MQLATGTGDPDPDVPLVALSDARVHFGAVRALDGVSLTVRPGECVGLVGHNGAGKSTAVNVINGGLTPTAGSVQYTMSDGSTGTGAQMARAAGIRSVFQELSLCPNLTVLENLRIPHRDLSGPGWRKRAARRISRTLDRIFPGHRIEPGMTVGDLTLAERQMVEIAAGFAEGKNSARLVILDEPTSSLDASIARQLLDQVRRFCAEGGAVIFISHMLGEVFDVATRIDVMKDGKIIASRPAGEFTQQGLIDAMGHVASEKTEALVAVQKAESFGEEVLRTPEGLSARRGEIVGLAGLAGHGQAETLARFFMSRSGGYGQIKEPEVAFVAGDRTRDGIMPLWSILRNLTLTHLPGLTRRTLVDRDEERALADDWKAKIGIRTGNMDNPILSLSGGNQQKVLFARALASSAPIVVMDDPMRGVDVGTKQEAYDRIRREAAAGRTFLWYSTETEEVCRCDRVFVFRTGRISAELSGDAINEENILAASFEMQEAAE</sequence>
<evidence type="ECO:0000259" key="7">
    <source>
        <dbReference type="PROSITE" id="PS50893"/>
    </source>
</evidence>
<keyword evidence="5" id="KW-0547">Nucleotide-binding</keyword>
<evidence type="ECO:0000256" key="2">
    <source>
        <dbReference type="ARBA" id="ARBA00022448"/>
    </source>
</evidence>
<dbReference type="InterPro" id="IPR050107">
    <property type="entry name" value="ABC_carbohydrate_import_ATPase"/>
</dbReference>
<evidence type="ECO:0000256" key="6">
    <source>
        <dbReference type="ARBA" id="ARBA00022840"/>
    </source>
</evidence>
<evidence type="ECO:0000256" key="3">
    <source>
        <dbReference type="ARBA" id="ARBA00022597"/>
    </source>
</evidence>
<keyword evidence="9" id="KW-1185">Reference proteome</keyword>
<dbReference type="PROSITE" id="PS00211">
    <property type="entry name" value="ABC_TRANSPORTER_1"/>
    <property type="match status" value="1"/>
</dbReference>
<evidence type="ECO:0000313" key="9">
    <source>
        <dbReference type="Proteomes" id="UP001300261"/>
    </source>
</evidence>
<name>A0ABT3QX60_9HYPH</name>
<keyword evidence="3" id="KW-0762">Sugar transport</keyword>
<keyword evidence="6 8" id="KW-0067">ATP-binding</keyword>
<evidence type="ECO:0000256" key="1">
    <source>
        <dbReference type="ARBA" id="ARBA00005417"/>
    </source>
</evidence>
<feature type="domain" description="ABC transporter" evidence="7">
    <location>
        <begin position="17"/>
        <end position="257"/>
    </location>
</feature>
<protein>
    <submittedName>
        <fullName evidence="8">Sugar ABC transporter ATP-binding protein</fullName>
    </submittedName>
</protein>
<feature type="domain" description="ABC transporter" evidence="7">
    <location>
        <begin position="259"/>
        <end position="489"/>
    </location>
</feature>
<dbReference type="Gene3D" id="3.40.50.300">
    <property type="entry name" value="P-loop containing nucleotide triphosphate hydrolases"/>
    <property type="match status" value="2"/>
</dbReference>
<dbReference type="InterPro" id="IPR003593">
    <property type="entry name" value="AAA+_ATPase"/>
</dbReference>
<organism evidence="8 9">
    <name type="scientific">Roseibium salinum</name>
    <dbReference type="NCBI Taxonomy" id="1604349"/>
    <lineage>
        <taxon>Bacteria</taxon>
        <taxon>Pseudomonadati</taxon>
        <taxon>Pseudomonadota</taxon>
        <taxon>Alphaproteobacteria</taxon>
        <taxon>Hyphomicrobiales</taxon>
        <taxon>Stappiaceae</taxon>
        <taxon>Roseibium</taxon>
    </lineage>
</organism>
<comment type="caution">
    <text evidence="8">The sequence shown here is derived from an EMBL/GenBank/DDBJ whole genome shotgun (WGS) entry which is preliminary data.</text>
</comment>